<evidence type="ECO:0000313" key="2">
    <source>
        <dbReference type="Proteomes" id="UP000004679"/>
    </source>
</evidence>
<dbReference type="AlphaFoldDB" id="C0N9D4"/>
<organism evidence="1 2">
    <name type="scientific">Methylophaga thiooxydans DMS010</name>
    <dbReference type="NCBI Taxonomy" id="637616"/>
    <lineage>
        <taxon>Bacteria</taxon>
        <taxon>Pseudomonadati</taxon>
        <taxon>Pseudomonadota</taxon>
        <taxon>Gammaproteobacteria</taxon>
        <taxon>Thiotrichales</taxon>
        <taxon>Piscirickettsiaceae</taxon>
        <taxon>Methylophaga</taxon>
    </lineage>
</organism>
<sequence length="246" mass="29237">MSKSCAFCRQLWLALGIHMNCAHDKIEAALDRWQESHWYLHQIEGNYHDSDALRYSMNAFIRSLREIPDMITMALQNEDSFPEWHKPVKAELELNDPLFSKIIQHRRHIVHKSMLKPESKAFVASIRGYTIKMQFGFYVDPFEDSDLAIKRFIEFSKKEPILMQALAPDEIQVLALIREWHIEGFDEEIIESFRNAWIRVTTYLSDILEFFGEERFPEGLPPCFREIRDFRYKKYHGLFQESQTDA</sequence>
<name>C0N9D4_9GAMM</name>
<dbReference type="Proteomes" id="UP000004679">
    <property type="component" value="Unassembled WGS sequence"/>
</dbReference>
<dbReference type="HOGENOM" id="CLU_106667_0_0_6"/>
<keyword evidence="2" id="KW-1185">Reference proteome</keyword>
<proteinExistence type="predicted"/>
<dbReference type="EMBL" id="GG657906">
    <property type="protein sequence ID" value="EEF78714.1"/>
    <property type="molecule type" value="Genomic_DNA"/>
</dbReference>
<evidence type="ECO:0000313" key="1">
    <source>
        <dbReference type="EMBL" id="EEF78714.1"/>
    </source>
</evidence>
<protein>
    <submittedName>
        <fullName evidence="1">Uncharacterized protein</fullName>
    </submittedName>
</protein>
<reference evidence="1 2" key="1">
    <citation type="journal article" date="2011" name="J. Bacteriol.">
        <title>Draft genome sequence of the chemolithoheterotrophic, halophilic methylotroph Methylophaga thiooxydans DMS010.</title>
        <authorList>
            <person name="Boden R."/>
            <person name="Ferriera S."/>
            <person name="Johnson J."/>
            <person name="Kelly D.P."/>
            <person name="Murrell J.C."/>
            <person name="Schafer H."/>
        </authorList>
    </citation>
    <scope>NUCLEOTIDE SEQUENCE [LARGE SCALE GENOMIC DNA]</scope>
    <source>
        <strain evidence="1 2">DMS010</strain>
    </source>
</reference>
<gene>
    <name evidence="1" type="ORF">MDMS009_2887</name>
</gene>
<accession>C0N9D4</accession>